<evidence type="ECO:0000313" key="2">
    <source>
        <dbReference type="Proteomes" id="UP000716322"/>
    </source>
</evidence>
<sequence>MQFDFTLDANQSQQLDVRGRFFKCTKATGTIRVRTNTGDSIDLLQGQGVWNVDYQWLSVQDRTGANNSGTILAGDFDFHDDRISGTVDVVDGGKARTLQGIAFYAYVNAAKSAGNFAHSQLWNPVGSGKNLIVEKVMLTNGTVATLQSLRYGGVALPTLGTPPVNKKLNGPASVAQCRSDLNAAQSGAIMFNSYVSANLLLPLVPNEPIIVPPGNGIMAVGGEVGNDAPVTFEFYEDPI</sequence>
<accession>A0ABX0PFI4</accession>
<proteinExistence type="predicted"/>
<dbReference type="RefSeq" id="WP_166861769.1">
    <property type="nucleotide sequence ID" value="NZ_JAAQOM010000013.1"/>
</dbReference>
<comment type="caution">
    <text evidence="1">The sequence shown here is derived from an EMBL/GenBank/DDBJ whole genome shotgun (WGS) entry which is preliminary data.</text>
</comment>
<evidence type="ECO:0000313" key="1">
    <source>
        <dbReference type="EMBL" id="NIA56180.1"/>
    </source>
</evidence>
<protein>
    <submittedName>
        <fullName evidence="1">Uncharacterized protein</fullName>
    </submittedName>
</protein>
<gene>
    <name evidence="1" type="ORF">HAV22_21335</name>
</gene>
<organism evidence="1 2">
    <name type="scientific">Telluria antibiotica</name>
    <dbReference type="NCBI Taxonomy" id="2717319"/>
    <lineage>
        <taxon>Bacteria</taxon>
        <taxon>Pseudomonadati</taxon>
        <taxon>Pseudomonadota</taxon>
        <taxon>Betaproteobacteria</taxon>
        <taxon>Burkholderiales</taxon>
        <taxon>Oxalobacteraceae</taxon>
        <taxon>Telluria group</taxon>
        <taxon>Telluria</taxon>
    </lineage>
</organism>
<dbReference type="EMBL" id="JAAQOM010000013">
    <property type="protein sequence ID" value="NIA56180.1"/>
    <property type="molecule type" value="Genomic_DNA"/>
</dbReference>
<reference evidence="1 2" key="1">
    <citation type="submission" date="2020-03" db="EMBL/GenBank/DDBJ databases">
        <title>Genome sequence of strain Massilia sp. TW-1.</title>
        <authorList>
            <person name="Chaudhary D.K."/>
        </authorList>
    </citation>
    <scope>NUCLEOTIDE SEQUENCE [LARGE SCALE GENOMIC DNA]</scope>
    <source>
        <strain evidence="1 2">TW-1</strain>
    </source>
</reference>
<name>A0ABX0PFI4_9BURK</name>
<keyword evidence="2" id="KW-1185">Reference proteome</keyword>
<dbReference type="Proteomes" id="UP000716322">
    <property type="component" value="Unassembled WGS sequence"/>
</dbReference>